<proteinExistence type="predicted"/>
<reference evidence="1" key="2">
    <citation type="submission" date="2025-09" db="UniProtKB">
        <authorList>
            <consortium name="Ensembl"/>
        </authorList>
    </citation>
    <scope>IDENTIFICATION</scope>
</reference>
<dbReference type="Ensembl" id="ENSMCST00000016099.1">
    <property type="protein sequence ID" value="ENSMCSP00000015696.1"/>
    <property type="gene ID" value="ENSMCSG00000011047.1"/>
</dbReference>
<keyword evidence="2" id="KW-1185">Reference proteome</keyword>
<dbReference type="PANTHER" id="PTHR23325">
    <property type="entry name" value="SERUM RESPONSE FACTOR-BINDING"/>
    <property type="match status" value="1"/>
</dbReference>
<dbReference type="InterPro" id="IPR037393">
    <property type="entry name" value="Bud22/SRFB1"/>
</dbReference>
<dbReference type="AlphaFoldDB" id="A0A8C5U2V8"/>
<dbReference type="PANTHER" id="PTHR23325:SF1">
    <property type="entry name" value="SERUM RESPONSE FACTOR-BINDING PROTEIN 1"/>
    <property type="match status" value="1"/>
</dbReference>
<dbReference type="Proteomes" id="UP000694560">
    <property type="component" value="Unplaced"/>
</dbReference>
<dbReference type="GO" id="GO:0005634">
    <property type="term" value="C:nucleus"/>
    <property type="evidence" value="ECO:0007669"/>
    <property type="project" value="TreeGrafter"/>
</dbReference>
<organism evidence="1 2">
    <name type="scientific">Malurus cyaneus samueli</name>
    <dbReference type="NCBI Taxonomy" id="2593467"/>
    <lineage>
        <taxon>Eukaryota</taxon>
        <taxon>Metazoa</taxon>
        <taxon>Chordata</taxon>
        <taxon>Craniata</taxon>
        <taxon>Vertebrata</taxon>
        <taxon>Euteleostomi</taxon>
        <taxon>Archelosauria</taxon>
        <taxon>Archosauria</taxon>
        <taxon>Dinosauria</taxon>
        <taxon>Saurischia</taxon>
        <taxon>Theropoda</taxon>
        <taxon>Coelurosauria</taxon>
        <taxon>Aves</taxon>
        <taxon>Neognathae</taxon>
        <taxon>Neoaves</taxon>
        <taxon>Telluraves</taxon>
        <taxon>Australaves</taxon>
        <taxon>Passeriformes</taxon>
        <taxon>Meliphagoidea</taxon>
        <taxon>Maluridae</taxon>
        <taxon>Malurus</taxon>
    </lineage>
</organism>
<evidence type="ECO:0000313" key="1">
    <source>
        <dbReference type="Ensembl" id="ENSMCSP00000015696.1"/>
    </source>
</evidence>
<dbReference type="GO" id="GO:0030490">
    <property type="term" value="P:maturation of SSU-rRNA"/>
    <property type="evidence" value="ECO:0007669"/>
    <property type="project" value="TreeGrafter"/>
</dbReference>
<dbReference type="OrthoDB" id="3364872at2759"/>
<sequence>MFILRVLPLHFKMFQYGTIFRIITNVVKMRKDVKKARVLTIRRLTRHIGKLKLKRALEIKNQKRVERLIEEIHAMKVMPCLDISILETIIFSN</sequence>
<name>A0A8C5U2V8_9PASS</name>
<reference evidence="1" key="1">
    <citation type="submission" date="2025-08" db="UniProtKB">
        <authorList>
            <consortium name="Ensembl"/>
        </authorList>
    </citation>
    <scope>IDENTIFICATION</scope>
</reference>
<evidence type="ECO:0000313" key="2">
    <source>
        <dbReference type="Proteomes" id="UP000694560"/>
    </source>
</evidence>
<dbReference type="GO" id="GO:0030686">
    <property type="term" value="C:90S preribosome"/>
    <property type="evidence" value="ECO:0007669"/>
    <property type="project" value="TreeGrafter"/>
</dbReference>
<protein>
    <submittedName>
        <fullName evidence="1">Uncharacterized protein</fullName>
    </submittedName>
</protein>
<accession>A0A8C5U2V8</accession>